<comment type="pathway">
    <text evidence="3">Lipid metabolism.</text>
</comment>
<keyword evidence="21" id="KW-1185">Reference proteome</keyword>
<organism evidence="20 21">
    <name type="scientific">Mortierella alpina</name>
    <name type="common">Oleaginous fungus</name>
    <name type="synonym">Mortierella renispora</name>
    <dbReference type="NCBI Taxonomy" id="64518"/>
    <lineage>
        <taxon>Eukaryota</taxon>
        <taxon>Fungi</taxon>
        <taxon>Fungi incertae sedis</taxon>
        <taxon>Mucoromycota</taxon>
        <taxon>Mortierellomycotina</taxon>
        <taxon>Mortierellomycetes</taxon>
        <taxon>Mortierellales</taxon>
        <taxon>Mortierellaceae</taxon>
        <taxon>Mortierella</taxon>
    </lineage>
</organism>
<dbReference type="PANTHER" id="PTHR10067:SF17">
    <property type="entry name" value="PHOSPHATIDYLSERINE DECARBOXYLASE PROENZYME 2"/>
    <property type="match status" value="1"/>
</dbReference>
<evidence type="ECO:0000256" key="9">
    <source>
        <dbReference type="ARBA" id="ARBA00023098"/>
    </source>
</evidence>
<keyword evidence="7" id="KW-0210">Decarboxylase</keyword>
<accession>A0A9P6IT92</accession>
<feature type="domain" description="EXPERA" evidence="19">
    <location>
        <begin position="413"/>
        <end position="558"/>
    </location>
</feature>
<evidence type="ECO:0000313" key="20">
    <source>
        <dbReference type="EMBL" id="KAF9946867.1"/>
    </source>
</evidence>
<keyword evidence="8 16" id="KW-1133">Transmembrane helix</keyword>
<comment type="pathway">
    <text evidence="15">Phospholipid metabolism; phosphatidylethanolamine biosynthesis.</text>
</comment>
<feature type="transmembrane region" description="Helical" evidence="18">
    <location>
        <begin position="545"/>
        <end position="562"/>
    </location>
</feature>
<evidence type="ECO:0000256" key="13">
    <source>
        <dbReference type="ARBA" id="ARBA00023264"/>
    </source>
</evidence>
<gene>
    <name evidence="20" type="ORF">BGZ70_002993</name>
</gene>
<evidence type="ECO:0000256" key="8">
    <source>
        <dbReference type="ARBA" id="ARBA00022989"/>
    </source>
</evidence>
<dbReference type="EMBL" id="JAAAHY010001770">
    <property type="protein sequence ID" value="KAF9946867.1"/>
    <property type="molecule type" value="Genomic_DNA"/>
</dbReference>
<evidence type="ECO:0000313" key="21">
    <source>
        <dbReference type="Proteomes" id="UP000738359"/>
    </source>
</evidence>
<evidence type="ECO:0000256" key="3">
    <source>
        <dbReference type="ARBA" id="ARBA00005189"/>
    </source>
</evidence>
<evidence type="ECO:0000256" key="2">
    <source>
        <dbReference type="ARBA" id="ARBA00004141"/>
    </source>
</evidence>
<keyword evidence="13" id="KW-1208">Phospholipid metabolism</keyword>
<dbReference type="Pfam" id="PF02666">
    <property type="entry name" value="PS_Dcarbxylase"/>
    <property type="match status" value="1"/>
</dbReference>
<keyword evidence="10 16" id="KW-0472">Membrane</keyword>
<dbReference type="GO" id="GO:0046474">
    <property type="term" value="P:glycerophospholipid biosynthetic process"/>
    <property type="evidence" value="ECO:0007669"/>
    <property type="project" value="UniProtKB-ARBA"/>
</dbReference>
<feature type="transmembrane region" description="Helical" evidence="18">
    <location>
        <begin position="474"/>
        <end position="495"/>
    </location>
</feature>
<comment type="cofactor">
    <cofactor evidence="1">
        <name>pyruvate</name>
        <dbReference type="ChEBI" id="CHEBI:15361"/>
    </cofactor>
</comment>
<evidence type="ECO:0000256" key="4">
    <source>
        <dbReference type="ARBA" id="ARBA00012243"/>
    </source>
</evidence>
<evidence type="ECO:0000256" key="11">
    <source>
        <dbReference type="ARBA" id="ARBA00023209"/>
    </source>
</evidence>
<evidence type="ECO:0000256" key="7">
    <source>
        <dbReference type="ARBA" id="ARBA00022793"/>
    </source>
</evidence>
<dbReference type="InterPro" id="IPR003817">
    <property type="entry name" value="PS_Dcarbxylase"/>
</dbReference>
<evidence type="ECO:0000256" key="15">
    <source>
        <dbReference type="ARBA" id="ARBA00024326"/>
    </source>
</evidence>
<evidence type="ECO:0000256" key="5">
    <source>
        <dbReference type="ARBA" id="ARBA00022516"/>
    </source>
</evidence>
<keyword evidence="9" id="KW-0443">Lipid metabolism</keyword>
<evidence type="ECO:0000256" key="12">
    <source>
        <dbReference type="ARBA" id="ARBA00023239"/>
    </source>
</evidence>
<evidence type="ECO:0000256" key="14">
    <source>
        <dbReference type="ARBA" id="ARBA00023317"/>
    </source>
</evidence>
<comment type="caution">
    <text evidence="20">The sequence shown here is derived from an EMBL/GenBank/DDBJ whole genome shotgun (WGS) entry which is preliminary data.</text>
</comment>
<keyword evidence="6 16" id="KW-0812">Transmembrane</keyword>
<keyword evidence="14" id="KW-0670">Pyruvate</keyword>
<dbReference type="NCBIfam" id="TIGR00163">
    <property type="entry name" value="PS_decarb"/>
    <property type="match status" value="1"/>
</dbReference>
<evidence type="ECO:0000256" key="16">
    <source>
        <dbReference type="PROSITE-ProRule" id="PRU01087"/>
    </source>
</evidence>
<proteinExistence type="predicted"/>
<dbReference type="PANTHER" id="PTHR10067">
    <property type="entry name" value="PHOSPHATIDYLSERINE DECARBOXYLASE"/>
    <property type="match status" value="1"/>
</dbReference>
<name>A0A9P6IT92_MORAP</name>
<evidence type="ECO:0000256" key="18">
    <source>
        <dbReference type="SAM" id="Phobius"/>
    </source>
</evidence>
<comment type="subcellular location">
    <subcellularLocation>
        <location evidence="2">Membrane</location>
        <topology evidence="2">Multi-pass membrane protein</topology>
    </subcellularLocation>
</comment>
<protein>
    <recommendedName>
        <fullName evidence="4">phosphatidylserine decarboxylase</fullName>
        <ecNumber evidence="4">4.1.1.65</ecNumber>
    </recommendedName>
</protein>
<dbReference type="AlphaFoldDB" id="A0A9P6IT92"/>
<evidence type="ECO:0000256" key="10">
    <source>
        <dbReference type="ARBA" id="ARBA00023136"/>
    </source>
</evidence>
<keyword evidence="5" id="KW-0444">Lipid biosynthesis</keyword>
<sequence length="581" mass="65611">MSDSSSTAANQESPLTTATSRASEHHRIVASEQYIVDLAHSLRSCVSKSGPAADAGELVEGGILTSANHRAWYPNIHPANWVHKLFSTHHYGNYVVSDRKTSATVWEDMPVYARIGMHLLFACSLDHKFLETHRLQHLFSEESLKQGLHFDAPESVIQIPHFIKTYHLDLSELLVPDIKKYKTFNEFFYRKLRPDARTIDLDPNSITSAADCRLSCFESISSATKIWIKGKQFTLPHLLQDEALAAQYDEGAVAIFRLAPQDYHRFHSPVQGKIARDPVKIGGTYFTVNPMAVNENLDVFTENMRVVTVMTLEQGDRTGSDAFDQCVFVSIGALLVGSICMTGGGVQGSSLRKGDELGYFAYGGSTCILLFKKDAVQFDEDLLRSSKKGLETLVRMGERIGVPSRVPLSARPKDLIMFTYFALHIPATILLDLIPLYPAFVTSRIQPLVDLNRYYIENFKDPFMATRTQIWFETFLHMEGLVQLPIFIYAAWLLYRNSKSAALWICIYTAHVITTVLPCLTSLHLNKPEQFTIELTDASKTTLTLIYLPWLLVPMWMLYECFQRVRSYESVGLQKSGKKLQ</sequence>
<feature type="transmembrane region" description="Helical" evidence="18">
    <location>
        <begin position="502"/>
        <end position="525"/>
    </location>
</feature>
<dbReference type="InterPro" id="IPR033118">
    <property type="entry name" value="EXPERA"/>
</dbReference>
<dbReference type="OrthoDB" id="5973539at2759"/>
<keyword evidence="12" id="KW-0456">Lyase</keyword>
<evidence type="ECO:0000259" key="19">
    <source>
        <dbReference type="PROSITE" id="PS51751"/>
    </source>
</evidence>
<dbReference type="GO" id="GO:0004609">
    <property type="term" value="F:phosphatidylserine decarboxylase activity"/>
    <property type="evidence" value="ECO:0007669"/>
    <property type="project" value="UniProtKB-EC"/>
</dbReference>
<evidence type="ECO:0000256" key="6">
    <source>
        <dbReference type="ARBA" id="ARBA00022692"/>
    </source>
</evidence>
<dbReference type="Proteomes" id="UP000738359">
    <property type="component" value="Unassembled WGS sequence"/>
</dbReference>
<reference evidence="20" key="1">
    <citation type="journal article" date="2020" name="Fungal Divers.">
        <title>Resolving the Mortierellaceae phylogeny through synthesis of multi-gene phylogenetics and phylogenomics.</title>
        <authorList>
            <person name="Vandepol N."/>
            <person name="Liber J."/>
            <person name="Desiro A."/>
            <person name="Na H."/>
            <person name="Kennedy M."/>
            <person name="Barry K."/>
            <person name="Grigoriev I.V."/>
            <person name="Miller A.N."/>
            <person name="O'Donnell K."/>
            <person name="Stajich J.E."/>
            <person name="Bonito G."/>
        </authorList>
    </citation>
    <scope>NUCLEOTIDE SEQUENCE</scope>
    <source>
        <strain evidence="20">CK1249</strain>
    </source>
</reference>
<dbReference type="EC" id="4.1.1.65" evidence="4"/>
<dbReference type="Pfam" id="PF05241">
    <property type="entry name" value="EBP"/>
    <property type="match status" value="1"/>
</dbReference>
<dbReference type="GO" id="GO:0016020">
    <property type="term" value="C:membrane"/>
    <property type="evidence" value="ECO:0007669"/>
    <property type="project" value="UniProtKB-SubCell"/>
</dbReference>
<evidence type="ECO:0000256" key="17">
    <source>
        <dbReference type="SAM" id="MobiDB-lite"/>
    </source>
</evidence>
<evidence type="ECO:0000256" key="1">
    <source>
        <dbReference type="ARBA" id="ARBA00001928"/>
    </source>
</evidence>
<feature type="compositionally biased region" description="Polar residues" evidence="17">
    <location>
        <begin position="1"/>
        <end position="21"/>
    </location>
</feature>
<dbReference type="PROSITE" id="PS51751">
    <property type="entry name" value="EXPERA"/>
    <property type="match status" value="1"/>
</dbReference>
<feature type="region of interest" description="Disordered" evidence="17">
    <location>
        <begin position="1"/>
        <end position="24"/>
    </location>
</feature>
<keyword evidence="11" id="KW-0594">Phospholipid biosynthesis</keyword>
<dbReference type="InterPro" id="IPR033177">
    <property type="entry name" value="PSD-B"/>
</dbReference>